<evidence type="ECO:0000313" key="5">
    <source>
        <dbReference type="Proteomes" id="UP000074410"/>
    </source>
</evidence>
<dbReference type="GO" id="GO:0005737">
    <property type="term" value="C:cytoplasm"/>
    <property type="evidence" value="ECO:0007669"/>
    <property type="project" value="UniProtKB-SubCell"/>
</dbReference>
<protein>
    <recommendedName>
        <fullName evidence="2">Type IV secretion system protein</fullName>
    </recommendedName>
</protein>
<dbReference type="InterPro" id="IPR001482">
    <property type="entry name" value="T2SS/T4SS_dom"/>
</dbReference>
<dbReference type="Pfam" id="PF00437">
    <property type="entry name" value="T2SSE"/>
    <property type="match status" value="1"/>
</dbReference>
<comment type="similarity">
    <text evidence="1 2">Belongs to the GSP E family.</text>
</comment>
<dbReference type="PATRIC" id="fig|33051.5.peg.332"/>
<dbReference type="GO" id="GO:0005524">
    <property type="term" value="F:ATP binding"/>
    <property type="evidence" value="ECO:0007669"/>
    <property type="project" value="UniProtKB-UniRule"/>
</dbReference>
<evidence type="ECO:0000256" key="1">
    <source>
        <dbReference type="ARBA" id="ARBA00006611"/>
    </source>
</evidence>
<dbReference type="RefSeq" id="WP_058717714.1">
    <property type="nucleotide sequence ID" value="NZ_LDTC01000114.1"/>
</dbReference>
<comment type="subcellular location">
    <subcellularLocation>
        <location evidence="2">Cytoplasm</location>
    </subcellularLocation>
</comment>
<keyword evidence="2" id="KW-0067">ATP-binding</keyword>
<keyword evidence="2" id="KW-0547">Nucleotide-binding</keyword>
<dbReference type="AlphaFoldDB" id="A0A147J5V7"/>
<sequence length="326" mass="35524">MTEGAYLGVYLTPLAPYLAQPDVTDLYINRPGEIWIERLEQKPERHAAPALTESLLWRLAKQVASLTHQGISREHPLLSARLPDGARIQIIAPPATRGPIAIAIRKHLVADMTLDDYVAQGAFAQTVRGDRANDDDQLASLYEAGDWSAFLRLAVRQRKIILISGGTSTGKTTFLNALLQEVDASERLVLIEDTPEIKLRHDNAIGLVAVRGELGETSVTPDDLLTATLRMRPDRIIVGELRGPEAATFLRAANTGHPGSMSTIHADTPEGAIEQLAMLASPQRPDNDRHSIKGYARGIIDIVVQLARTEARRGVSHVVWHGGGPP</sequence>
<dbReference type="NCBIfam" id="TIGR02788">
    <property type="entry name" value="VirB11"/>
    <property type="match status" value="1"/>
</dbReference>
<name>A0A147J5V7_9SPHN</name>
<evidence type="ECO:0000313" key="4">
    <source>
        <dbReference type="EMBL" id="KTW09904.1"/>
    </source>
</evidence>
<dbReference type="PANTHER" id="PTHR30486">
    <property type="entry name" value="TWITCHING MOTILITY PROTEIN PILT"/>
    <property type="match status" value="1"/>
</dbReference>
<accession>A0A147J5V7</accession>
<reference evidence="4 5" key="1">
    <citation type="journal article" date="2016" name="Front. Microbiol.">
        <title>Genomic Resource of Rice Seed Associated Bacteria.</title>
        <authorList>
            <person name="Midha S."/>
            <person name="Bansal K."/>
            <person name="Sharma S."/>
            <person name="Kumar N."/>
            <person name="Patil P.P."/>
            <person name="Chaudhry V."/>
            <person name="Patil P.B."/>
        </authorList>
    </citation>
    <scope>NUCLEOTIDE SEQUENCE [LARGE SCALE GENOMIC DNA]</scope>
    <source>
        <strain evidence="4 5">NS258</strain>
    </source>
</reference>
<dbReference type="GO" id="GO:0044097">
    <property type="term" value="P:secretion by the type IV secretion system"/>
    <property type="evidence" value="ECO:0007669"/>
    <property type="project" value="InterPro"/>
</dbReference>
<dbReference type="SUPFAM" id="SSF52540">
    <property type="entry name" value="P-loop containing nucleoside triphosphate hydrolases"/>
    <property type="match status" value="1"/>
</dbReference>
<dbReference type="Gene3D" id="3.40.50.300">
    <property type="entry name" value="P-loop containing nucleotide triphosphate hydrolases"/>
    <property type="match status" value="1"/>
</dbReference>
<comment type="function">
    <text evidence="2">Part of the Type IV secretion system.</text>
</comment>
<gene>
    <name evidence="4" type="ORF">NS258_14175</name>
</gene>
<dbReference type="PANTHER" id="PTHR30486:SF6">
    <property type="entry name" value="TYPE IV PILUS RETRACTATION ATPASE PILT"/>
    <property type="match status" value="1"/>
</dbReference>
<evidence type="ECO:0000256" key="2">
    <source>
        <dbReference type="RuleBase" id="RU366071"/>
    </source>
</evidence>
<dbReference type="EMBL" id="LDTC01000114">
    <property type="protein sequence ID" value="KTW09904.1"/>
    <property type="molecule type" value="Genomic_DNA"/>
</dbReference>
<dbReference type="GO" id="GO:0016887">
    <property type="term" value="F:ATP hydrolysis activity"/>
    <property type="evidence" value="ECO:0007669"/>
    <property type="project" value="InterPro"/>
</dbReference>
<dbReference type="InterPro" id="IPR014155">
    <property type="entry name" value="VirB11"/>
</dbReference>
<dbReference type="CDD" id="cd01130">
    <property type="entry name" value="VirB11-like_ATPase"/>
    <property type="match status" value="1"/>
</dbReference>
<evidence type="ECO:0000259" key="3">
    <source>
        <dbReference type="Pfam" id="PF00437"/>
    </source>
</evidence>
<feature type="domain" description="Bacterial type II secretion system protein E" evidence="3">
    <location>
        <begin position="13"/>
        <end position="283"/>
    </location>
</feature>
<dbReference type="InterPro" id="IPR050921">
    <property type="entry name" value="T4SS_GSP_E_ATPase"/>
</dbReference>
<dbReference type="GO" id="GO:0043684">
    <property type="term" value="C:type IV secretion system complex"/>
    <property type="evidence" value="ECO:0007669"/>
    <property type="project" value="UniProtKB-UniRule"/>
</dbReference>
<keyword evidence="2" id="KW-0963">Cytoplasm</keyword>
<organism evidence="4 5">
    <name type="scientific">Sphingomonas sanguinis</name>
    <dbReference type="NCBI Taxonomy" id="33051"/>
    <lineage>
        <taxon>Bacteria</taxon>
        <taxon>Pseudomonadati</taxon>
        <taxon>Pseudomonadota</taxon>
        <taxon>Alphaproteobacteria</taxon>
        <taxon>Sphingomonadales</taxon>
        <taxon>Sphingomonadaceae</taxon>
        <taxon>Sphingomonas</taxon>
    </lineage>
</organism>
<dbReference type="Gene3D" id="3.30.450.90">
    <property type="match status" value="1"/>
</dbReference>
<dbReference type="InterPro" id="IPR027417">
    <property type="entry name" value="P-loop_NTPase"/>
</dbReference>
<proteinExistence type="inferred from homology"/>
<dbReference type="Proteomes" id="UP000074410">
    <property type="component" value="Unassembled WGS sequence"/>
</dbReference>
<comment type="caution">
    <text evidence="4">The sequence shown here is derived from an EMBL/GenBank/DDBJ whole genome shotgun (WGS) entry which is preliminary data.</text>
</comment>